<reference evidence="1 2" key="1">
    <citation type="submission" date="2024-04" db="EMBL/GenBank/DDBJ databases">
        <title>Tritrichomonas musculus Genome.</title>
        <authorList>
            <person name="Alves-Ferreira E."/>
            <person name="Grigg M."/>
            <person name="Lorenzi H."/>
            <person name="Galac M."/>
        </authorList>
    </citation>
    <scope>NUCLEOTIDE SEQUENCE [LARGE SCALE GENOMIC DNA]</scope>
    <source>
        <strain evidence="1 2">EAF2021</strain>
    </source>
</reference>
<organism evidence="1 2">
    <name type="scientific">Tritrichomonas musculus</name>
    <dbReference type="NCBI Taxonomy" id="1915356"/>
    <lineage>
        <taxon>Eukaryota</taxon>
        <taxon>Metamonada</taxon>
        <taxon>Parabasalia</taxon>
        <taxon>Tritrichomonadida</taxon>
        <taxon>Tritrichomonadidae</taxon>
        <taxon>Tritrichomonas</taxon>
    </lineage>
</organism>
<comment type="caution">
    <text evidence="1">The sequence shown here is derived from an EMBL/GenBank/DDBJ whole genome shotgun (WGS) entry which is preliminary data.</text>
</comment>
<protein>
    <submittedName>
        <fullName evidence="1">Uncharacterized protein</fullName>
    </submittedName>
</protein>
<name>A0ABR2HJ27_9EUKA</name>
<gene>
    <name evidence="1" type="ORF">M9Y10_019241</name>
</gene>
<proteinExistence type="predicted"/>
<accession>A0ABR2HJ27</accession>
<sequence length="208" mass="24365">MSFIRYQESGYSSRIISNVVSYDSSGRIEYDFNFNLNKKRQILQEFPKTAAKYVSHMKEPQEFKRNDVNTITPFEADKLFWTEYSRSCKEENDKNNKAKLRRDFKNEVCFNEISRAKRARNLDLSSQVVPLYGVINPIGSDCGQGIFDKYLFPHLHQPLVDGINIHSELSLIRSNLVMNTILEISNEDEELKLLKKKKNLFKLKKNQN</sequence>
<evidence type="ECO:0000313" key="1">
    <source>
        <dbReference type="EMBL" id="KAK8848185.1"/>
    </source>
</evidence>
<dbReference type="Proteomes" id="UP001470230">
    <property type="component" value="Unassembled WGS sequence"/>
</dbReference>
<keyword evidence="2" id="KW-1185">Reference proteome</keyword>
<evidence type="ECO:0000313" key="2">
    <source>
        <dbReference type="Proteomes" id="UP001470230"/>
    </source>
</evidence>
<dbReference type="EMBL" id="JAPFFF010000027">
    <property type="protein sequence ID" value="KAK8848185.1"/>
    <property type="molecule type" value="Genomic_DNA"/>
</dbReference>